<sequence>MDDQETVIAAVQEARRILGRDTGSGPQDRKITIDSLRSVLDSDQVAQALERIAQRSRSRPTVESPWS</sequence>
<reference evidence="1" key="1">
    <citation type="submission" date="2019-04" db="EMBL/GenBank/DDBJ databases">
        <title>Whole genome sequencing of cave bacteria.</title>
        <authorList>
            <person name="Gan H.M."/>
            <person name="Barton H."/>
            <person name="Savka M.A."/>
        </authorList>
    </citation>
    <scope>NUCLEOTIDE SEQUENCE [LARGE SCALE GENOMIC DNA]</scope>
    <source>
        <strain evidence="1">LC387</strain>
    </source>
</reference>
<dbReference type="AlphaFoldDB" id="A0A4U6BRA8"/>
<dbReference type="OrthoDB" id="8129505at2"/>
<keyword evidence="2" id="KW-1185">Reference proteome</keyword>
<protein>
    <submittedName>
        <fullName evidence="1">Uncharacterized protein</fullName>
    </submittedName>
</protein>
<organism evidence="1 2">
    <name type="scientific">Afipia massiliensis</name>
    <dbReference type="NCBI Taxonomy" id="211460"/>
    <lineage>
        <taxon>Bacteria</taxon>
        <taxon>Pseudomonadati</taxon>
        <taxon>Pseudomonadota</taxon>
        <taxon>Alphaproteobacteria</taxon>
        <taxon>Hyphomicrobiales</taxon>
        <taxon>Nitrobacteraceae</taxon>
        <taxon>Afipia</taxon>
    </lineage>
</organism>
<accession>A0A4U6BRA8</accession>
<comment type="caution">
    <text evidence="1">The sequence shown here is derived from an EMBL/GenBank/DDBJ whole genome shotgun (WGS) entry which is preliminary data.</text>
</comment>
<name>A0A4U6BRA8_9BRAD</name>
<dbReference type="STRING" id="211460.YH63_01360"/>
<evidence type="ECO:0000313" key="2">
    <source>
        <dbReference type="Proteomes" id="UP000034832"/>
    </source>
</evidence>
<dbReference type="RefSeq" id="WP_046826466.1">
    <property type="nucleotide sequence ID" value="NZ_LBIA02000001.1"/>
</dbReference>
<gene>
    <name evidence="1" type="ORF">YH63_017695</name>
</gene>
<evidence type="ECO:0000313" key="1">
    <source>
        <dbReference type="EMBL" id="TKT73109.1"/>
    </source>
</evidence>
<proteinExistence type="predicted"/>
<dbReference type="Proteomes" id="UP000034832">
    <property type="component" value="Unassembled WGS sequence"/>
</dbReference>
<dbReference type="EMBL" id="LBIA02000001">
    <property type="protein sequence ID" value="TKT73109.1"/>
    <property type="molecule type" value="Genomic_DNA"/>
</dbReference>